<dbReference type="PANTHER" id="PTHR42718">
    <property type="entry name" value="MAJOR FACILITATOR SUPERFAMILY MULTIDRUG TRANSPORTER MFSC"/>
    <property type="match status" value="1"/>
</dbReference>
<dbReference type="InterPro" id="IPR036259">
    <property type="entry name" value="MFS_trans_sf"/>
</dbReference>
<keyword evidence="2" id="KW-0813">Transport</keyword>
<dbReference type="Proteomes" id="UP001623660">
    <property type="component" value="Unassembled WGS sequence"/>
</dbReference>
<dbReference type="PANTHER" id="PTHR42718:SF43">
    <property type="entry name" value="LINCOMYCIN RESISTANCE PROTEIN LMRB"/>
    <property type="match status" value="1"/>
</dbReference>
<feature type="transmembrane region" description="Helical" evidence="7">
    <location>
        <begin position="337"/>
        <end position="356"/>
    </location>
</feature>
<dbReference type="InterPro" id="IPR020846">
    <property type="entry name" value="MFS_dom"/>
</dbReference>
<proteinExistence type="predicted"/>
<dbReference type="Pfam" id="PF07690">
    <property type="entry name" value="MFS_1"/>
    <property type="match status" value="2"/>
</dbReference>
<accession>A0ABW8SRE9</accession>
<protein>
    <submittedName>
        <fullName evidence="9">DHA2 family efflux MFS transporter permease subunit</fullName>
    </submittedName>
</protein>
<keyword evidence="5 7" id="KW-1133">Transmembrane helix</keyword>
<gene>
    <name evidence="9" type="ORF">ACJDU8_23830</name>
</gene>
<dbReference type="Gene3D" id="1.20.1720.10">
    <property type="entry name" value="Multidrug resistance protein D"/>
    <property type="match status" value="1"/>
</dbReference>
<evidence type="ECO:0000259" key="8">
    <source>
        <dbReference type="PROSITE" id="PS50850"/>
    </source>
</evidence>
<keyword evidence="10" id="KW-1185">Reference proteome</keyword>
<dbReference type="NCBIfam" id="TIGR00711">
    <property type="entry name" value="efflux_EmrB"/>
    <property type="match status" value="1"/>
</dbReference>
<feature type="transmembrane region" description="Helical" evidence="7">
    <location>
        <begin position="272"/>
        <end position="293"/>
    </location>
</feature>
<keyword evidence="3" id="KW-1003">Cell membrane</keyword>
<organism evidence="9 10">
    <name type="scientific">Candidatus Clostridium eludens</name>
    <dbReference type="NCBI Taxonomy" id="3381663"/>
    <lineage>
        <taxon>Bacteria</taxon>
        <taxon>Bacillati</taxon>
        <taxon>Bacillota</taxon>
        <taxon>Clostridia</taxon>
        <taxon>Eubacteriales</taxon>
        <taxon>Clostridiaceae</taxon>
        <taxon>Clostridium</taxon>
    </lineage>
</organism>
<dbReference type="PRINTS" id="PR01036">
    <property type="entry name" value="TCRTETB"/>
</dbReference>
<feature type="transmembrane region" description="Helical" evidence="7">
    <location>
        <begin position="16"/>
        <end position="34"/>
    </location>
</feature>
<keyword evidence="6 7" id="KW-0472">Membrane</keyword>
<evidence type="ECO:0000313" key="10">
    <source>
        <dbReference type="Proteomes" id="UP001623660"/>
    </source>
</evidence>
<feature type="transmembrane region" description="Helical" evidence="7">
    <location>
        <begin position="174"/>
        <end position="196"/>
    </location>
</feature>
<dbReference type="InterPro" id="IPR011701">
    <property type="entry name" value="MFS"/>
</dbReference>
<dbReference type="PROSITE" id="PS50850">
    <property type="entry name" value="MFS"/>
    <property type="match status" value="1"/>
</dbReference>
<feature type="transmembrane region" description="Helical" evidence="7">
    <location>
        <begin position="232"/>
        <end position="251"/>
    </location>
</feature>
<feature type="transmembrane region" description="Helical" evidence="7">
    <location>
        <begin position="116"/>
        <end position="136"/>
    </location>
</feature>
<dbReference type="EMBL" id="JBJHZX010000068">
    <property type="protein sequence ID" value="MFL0198560.1"/>
    <property type="molecule type" value="Genomic_DNA"/>
</dbReference>
<feature type="transmembrane region" description="Helical" evidence="7">
    <location>
        <begin position="362"/>
        <end position="388"/>
    </location>
</feature>
<dbReference type="Gene3D" id="1.20.1250.20">
    <property type="entry name" value="MFS general substrate transporter like domains"/>
    <property type="match status" value="1"/>
</dbReference>
<dbReference type="InterPro" id="IPR004638">
    <property type="entry name" value="EmrB-like"/>
</dbReference>
<feature type="transmembrane region" description="Helical" evidence="7">
    <location>
        <begin position="449"/>
        <end position="466"/>
    </location>
</feature>
<reference evidence="9 10" key="1">
    <citation type="submission" date="2024-11" db="EMBL/GenBank/DDBJ databases">
        <authorList>
            <person name="Heng Y.C."/>
            <person name="Lim A.C.H."/>
            <person name="Lee J.K.Y."/>
            <person name="Kittelmann S."/>
        </authorList>
    </citation>
    <scope>NUCLEOTIDE SEQUENCE [LARGE SCALE GENOMIC DNA]</scope>
    <source>
        <strain evidence="9 10">WILCCON 0269</strain>
    </source>
</reference>
<feature type="transmembrane region" description="Helical" evidence="7">
    <location>
        <begin position="54"/>
        <end position="74"/>
    </location>
</feature>
<feature type="transmembrane region" description="Helical" evidence="7">
    <location>
        <begin position="409"/>
        <end position="429"/>
    </location>
</feature>
<dbReference type="RefSeq" id="WP_406794670.1">
    <property type="nucleotide sequence ID" value="NZ_JBJHZX010000068.1"/>
</dbReference>
<feature type="transmembrane region" description="Helical" evidence="7">
    <location>
        <begin position="305"/>
        <end position="325"/>
    </location>
</feature>
<keyword evidence="4 7" id="KW-0812">Transmembrane</keyword>
<name>A0ABW8SRE9_9CLOT</name>
<sequence length="474" mass="51499">MIQKQTFLNARVDVKHPYLVMLGLYLGAFTGMFGETSMNIALPQLMDTFHISVGIAQWLVVGYMLVIGVVLPFTSLLMKCFPVRKLTFFALGAFMIGSLISGFAPDFRILLAGRMIQGIGTGIVLPMMFSVILEVFPPNRIGSAMGSASLVIMFAPAIGPTLSGIFLGMLSWRWIFFSFVIILAVAMIFAGIYMVNPYKPTKPKIDRISCLTSVIGFGGMVLGVSLASEFGFSVPVILALIIGIITTILYARRQMQLETPVLDLKALTVSRFRTGTMLVMLNFAIILSAMYLVPQYIQNGLLVPVATAGLILLPGGLLNAFISYISGRFYDKFGAKYLVKIGFFVSIVSMIMLLFTSSNSSVAYVILCHVILMIGIPLAMSPAQISALNALPQDLSRDGSTIVNTMQQIVGAISVAIATCLLGIGQTFYFSDGGKNKAEAFVEGSHYGFYFALALSVIGFFISFRIKDTETEKL</sequence>
<comment type="subcellular location">
    <subcellularLocation>
        <location evidence="1">Cell membrane</location>
        <topology evidence="1">Multi-pass membrane protein</topology>
    </subcellularLocation>
</comment>
<evidence type="ECO:0000256" key="4">
    <source>
        <dbReference type="ARBA" id="ARBA00022692"/>
    </source>
</evidence>
<evidence type="ECO:0000256" key="1">
    <source>
        <dbReference type="ARBA" id="ARBA00004651"/>
    </source>
</evidence>
<evidence type="ECO:0000256" key="3">
    <source>
        <dbReference type="ARBA" id="ARBA00022475"/>
    </source>
</evidence>
<evidence type="ECO:0000256" key="5">
    <source>
        <dbReference type="ARBA" id="ARBA00022989"/>
    </source>
</evidence>
<evidence type="ECO:0000256" key="7">
    <source>
        <dbReference type="SAM" id="Phobius"/>
    </source>
</evidence>
<comment type="caution">
    <text evidence="9">The sequence shown here is derived from an EMBL/GenBank/DDBJ whole genome shotgun (WGS) entry which is preliminary data.</text>
</comment>
<feature type="transmembrane region" description="Helical" evidence="7">
    <location>
        <begin position="86"/>
        <end position="104"/>
    </location>
</feature>
<dbReference type="SUPFAM" id="SSF103473">
    <property type="entry name" value="MFS general substrate transporter"/>
    <property type="match status" value="1"/>
</dbReference>
<evidence type="ECO:0000256" key="6">
    <source>
        <dbReference type="ARBA" id="ARBA00023136"/>
    </source>
</evidence>
<feature type="transmembrane region" description="Helical" evidence="7">
    <location>
        <begin position="148"/>
        <end position="168"/>
    </location>
</feature>
<feature type="domain" description="Major facilitator superfamily (MFS) profile" evidence="8">
    <location>
        <begin position="20"/>
        <end position="471"/>
    </location>
</feature>
<evidence type="ECO:0000313" key="9">
    <source>
        <dbReference type="EMBL" id="MFL0198560.1"/>
    </source>
</evidence>
<feature type="transmembrane region" description="Helical" evidence="7">
    <location>
        <begin position="208"/>
        <end position="226"/>
    </location>
</feature>
<evidence type="ECO:0000256" key="2">
    <source>
        <dbReference type="ARBA" id="ARBA00022448"/>
    </source>
</evidence>